<keyword evidence="2" id="KW-1185">Reference proteome</keyword>
<comment type="caution">
    <text evidence="1">The sequence shown here is derived from an EMBL/GenBank/DDBJ whole genome shotgun (WGS) entry which is preliminary data.</text>
</comment>
<evidence type="ECO:0000313" key="2">
    <source>
        <dbReference type="Proteomes" id="UP000828941"/>
    </source>
</evidence>
<gene>
    <name evidence="1" type="ORF">L6164_033937</name>
</gene>
<name>A0ACB9KTE1_BAUVA</name>
<protein>
    <submittedName>
        <fullName evidence="1">Uncharacterized protein</fullName>
    </submittedName>
</protein>
<reference evidence="1 2" key="1">
    <citation type="journal article" date="2022" name="DNA Res.">
        <title>Chromosomal-level genome assembly of the orchid tree Bauhinia variegata (Leguminosae; Cercidoideae) supports the allotetraploid origin hypothesis of Bauhinia.</title>
        <authorList>
            <person name="Zhong Y."/>
            <person name="Chen Y."/>
            <person name="Zheng D."/>
            <person name="Pang J."/>
            <person name="Liu Y."/>
            <person name="Luo S."/>
            <person name="Meng S."/>
            <person name="Qian L."/>
            <person name="Wei D."/>
            <person name="Dai S."/>
            <person name="Zhou R."/>
        </authorList>
    </citation>
    <scope>NUCLEOTIDE SEQUENCE [LARGE SCALE GENOMIC DNA]</scope>
    <source>
        <strain evidence="1">BV-YZ2020</strain>
    </source>
</reference>
<proteinExistence type="predicted"/>
<evidence type="ECO:0000313" key="1">
    <source>
        <dbReference type="EMBL" id="KAI4300576.1"/>
    </source>
</evidence>
<accession>A0ACB9KTE1</accession>
<dbReference type="EMBL" id="CM039438">
    <property type="protein sequence ID" value="KAI4300576.1"/>
    <property type="molecule type" value="Genomic_DNA"/>
</dbReference>
<sequence>MASSHILCLFSFFSLVAFTSSSLSTITIPLSPLFTKHPSSDPFQTLKVVASASLTRAHNIKHRKSNSTSSSSSLVKTPVNPKSYGGYSVDLKFGTPPQTFPFLLDTGSSLVWFPCTSRYVCSRCSFPNIDVTKTPKFIPKTSSSAKILGCKSPKCGWIFGSNVESRCRDCKADSQNCTQSCPPYIIQYGLGSTLGLLLSENLDFPEKIVPNFLVGCSFMSIRQPSGIAGFGRGPQSLPSQMGLKRFSYCMLSHRFDDKPESSDLILETGSSRDSKNQGLSYAPFHKNPAVRNPAFQDYYYLTLRKVIVGKQRVKIPYRLLVPDSHGNGGSIVDSGSTFTFMERPIFDLVAQEFEKQMANYTRAKDVEAQSGLRPCFDISAQKSVSFPELTFQFKGGAKMTLPLTNYFSLVGKSASACLTIVTDNVVAPPMNGGPAIILGNFQQQDFYVEYDLENERLGFRPQSCKKTV</sequence>
<dbReference type="Proteomes" id="UP000828941">
    <property type="component" value="Chromosome 13"/>
</dbReference>
<organism evidence="1 2">
    <name type="scientific">Bauhinia variegata</name>
    <name type="common">Purple orchid tree</name>
    <name type="synonym">Phanera variegata</name>
    <dbReference type="NCBI Taxonomy" id="167791"/>
    <lineage>
        <taxon>Eukaryota</taxon>
        <taxon>Viridiplantae</taxon>
        <taxon>Streptophyta</taxon>
        <taxon>Embryophyta</taxon>
        <taxon>Tracheophyta</taxon>
        <taxon>Spermatophyta</taxon>
        <taxon>Magnoliopsida</taxon>
        <taxon>eudicotyledons</taxon>
        <taxon>Gunneridae</taxon>
        <taxon>Pentapetalae</taxon>
        <taxon>rosids</taxon>
        <taxon>fabids</taxon>
        <taxon>Fabales</taxon>
        <taxon>Fabaceae</taxon>
        <taxon>Cercidoideae</taxon>
        <taxon>Cercideae</taxon>
        <taxon>Bauhiniinae</taxon>
        <taxon>Bauhinia</taxon>
    </lineage>
</organism>